<accession>R0G177</accession>
<dbReference type="GO" id="GO:0046983">
    <property type="term" value="F:protein dimerization activity"/>
    <property type="evidence" value="ECO:0007669"/>
    <property type="project" value="InterPro"/>
</dbReference>
<dbReference type="GO" id="GO:0045944">
    <property type="term" value="P:positive regulation of transcription by RNA polymerase II"/>
    <property type="evidence" value="ECO:0007669"/>
    <property type="project" value="InterPro"/>
</dbReference>
<evidence type="ECO:0000256" key="2">
    <source>
        <dbReference type="ARBA" id="ARBA00023015"/>
    </source>
</evidence>
<dbReference type="InterPro" id="IPR002100">
    <property type="entry name" value="TF_MADSbox"/>
</dbReference>
<evidence type="ECO:0000313" key="8">
    <source>
        <dbReference type="Proteomes" id="UP000029121"/>
    </source>
</evidence>
<dbReference type="AlphaFoldDB" id="R0G177"/>
<dbReference type="Pfam" id="PF00319">
    <property type="entry name" value="SRF-TF"/>
    <property type="match status" value="1"/>
</dbReference>
<keyword evidence="4" id="KW-0804">Transcription</keyword>
<dbReference type="PRINTS" id="PR00404">
    <property type="entry name" value="MADSDOMAIN"/>
</dbReference>
<dbReference type="Gene3D" id="3.40.1810.10">
    <property type="entry name" value="Transcription factor, MADS-box"/>
    <property type="match status" value="1"/>
</dbReference>
<dbReference type="InterPro" id="IPR036879">
    <property type="entry name" value="TF_MADSbox_sf"/>
</dbReference>
<dbReference type="Proteomes" id="UP000029121">
    <property type="component" value="Unassembled WGS sequence"/>
</dbReference>
<evidence type="ECO:0000256" key="4">
    <source>
        <dbReference type="ARBA" id="ARBA00023163"/>
    </source>
</evidence>
<name>R0G177_9BRAS</name>
<dbReference type="STRING" id="81985.R0G177"/>
<dbReference type="CDD" id="cd00266">
    <property type="entry name" value="MADS_SRF_like"/>
    <property type="match status" value="1"/>
</dbReference>
<evidence type="ECO:0000259" key="6">
    <source>
        <dbReference type="PROSITE" id="PS50066"/>
    </source>
</evidence>
<dbReference type="OrthoDB" id="1112379at2759"/>
<dbReference type="GO" id="GO:0000981">
    <property type="term" value="F:DNA-binding transcription factor activity, RNA polymerase II-specific"/>
    <property type="evidence" value="ECO:0007669"/>
    <property type="project" value="InterPro"/>
</dbReference>
<dbReference type="GO" id="GO:0000987">
    <property type="term" value="F:cis-regulatory region sequence-specific DNA binding"/>
    <property type="evidence" value="ECO:0007669"/>
    <property type="project" value="InterPro"/>
</dbReference>
<dbReference type="SUPFAM" id="SSF55455">
    <property type="entry name" value="SRF-like"/>
    <property type="match status" value="1"/>
</dbReference>
<dbReference type="EMBL" id="KB870808">
    <property type="protein sequence ID" value="EOA29142.1"/>
    <property type="molecule type" value="Genomic_DNA"/>
</dbReference>
<sequence length="182" mass="21286">MAKVKLAWVENNKARAMIFKRKSEGLLKQVKELTILCDIWACLIIFSPYEAEPVVWPCVKTVRGLLKNFFAKPLLEQKKKQTCLKSYLKEKIKTIHKNLMKSQQKNKEYVTEQLMIQLHHGRRISDLNLSEIYQLLAFSKDKIILGRLELDFMEFAPLRDPPVLLFEVPDEQLMIITNDAIV</sequence>
<dbReference type="PROSITE" id="PS50066">
    <property type="entry name" value="MADS_BOX_2"/>
    <property type="match status" value="1"/>
</dbReference>
<dbReference type="SMART" id="SM00432">
    <property type="entry name" value="MADS"/>
    <property type="match status" value="1"/>
</dbReference>
<evidence type="ECO:0000313" key="7">
    <source>
        <dbReference type="EMBL" id="EOA29142.1"/>
    </source>
</evidence>
<evidence type="ECO:0000256" key="5">
    <source>
        <dbReference type="ARBA" id="ARBA00023242"/>
    </source>
</evidence>
<feature type="domain" description="MADS-box" evidence="6">
    <location>
        <begin position="1"/>
        <end position="47"/>
    </location>
</feature>
<comment type="subcellular location">
    <subcellularLocation>
        <location evidence="1">Nucleus</location>
    </subcellularLocation>
</comment>
<dbReference type="InterPro" id="IPR033897">
    <property type="entry name" value="SRF-like_MADS-box"/>
</dbReference>
<dbReference type="KEGG" id="crb:17888453"/>
<keyword evidence="2" id="KW-0805">Transcription regulation</keyword>
<protein>
    <recommendedName>
        <fullName evidence="6">MADS-box domain-containing protein</fullName>
    </recommendedName>
</protein>
<evidence type="ECO:0000256" key="1">
    <source>
        <dbReference type="ARBA" id="ARBA00004123"/>
    </source>
</evidence>
<keyword evidence="8" id="KW-1185">Reference proteome</keyword>
<gene>
    <name evidence="7" type="ORF">CARUB_v10025411mg</name>
</gene>
<dbReference type="eggNOG" id="KOG0014">
    <property type="taxonomic scope" value="Eukaryota"/>
</dbReference>
<proteinExistence type="predicted"/>
<keyword evidence="3" id="KW-0238">DNA-binding</keyword>
<reference evidence="8" key="1">
    <citation type="journal article" date="2013" name="Nat. Genet.">
        <title>The Capsella rubella genome and the genomic consequences of rapid mating system evolution.</title>
        <authorList>
            <person name="Slotte T."/>
            <person name="Hazzouri K.M."/>
            <person name="Agren J.A."/>
            <person name="Koenig D."/>
            <person name="Maumus F."/>
            <person name="Guo Y.L."/>
            <person name="Steige K."/>
            <person name="Platts A.E."/>
            <person name="Escobar J.S."/>
            <person name="Newman L.K."/>
            <person name="Wang W."/>
            <person name="Mandakova T."/>
            <person name="Vello E."/>
            <person name="Smith L.M."/>
            <person name="Henz S.R."/>
            <person name="Steffen J."/>
            <person name="Takuno S."/>
            <person name="Brandvain Y."/>
            <person name="Coop G."/>
            <person name="Andolfatto P."/>
            <person name="Hu T.T."/>
            <person name="Blanchette M."/>
            <person name="Clark R.M."/>
            <person name="Quesneville H."/>
            <person name="Nordborg M."/>
            <person name="Gaut B.S."/>
            <person name="Lysak M.A."/>
            <person name="Jenkins J."/>
            <person name="Grimwood J."/>
            <person name="Chapman J."/>
            <person name="Prochnik S."/>
            <person name="Shu S."/>
            <person name="Rokhsar D."/>
            <person name="Schmutz J."/>
            <person name="Weigel D."/>
            <person name="Wright S.I."/>
        </authorList>
    </citation>
    <scope>NUCLEOTIDE SEQUENCE [LARGE SCALE GENOMIC DNA]</scope>
    <source>
        <strain evidence="8">cv. Monte Gargano</strain>
    </source>
</reference>
<evidence type="ECO:0000256" key="3">
    <source>
        <dbReference type="ARBA" id="ARBA00023125"/>
    </source>
</evidence>
<dbReference type="PANTHER" id="PTHR48019">
    <property type="entry name" value="SERUM RESPONSE FACTOR HOMOLOG"/>
    <property type="match status" value="1"/>
</dbReference>
<keyword evidence="5" id="KW-0539">Nucleus</keyword>
<dbReference type="InterPro" id="IPR050142">
    <property type="entry name" value="MADS-box/MEF2_TF"/>
</dbReference>
<dbReference type="GO" id="GO:0005634">
    <property type="term" value="C:nucleus"/>
    <property type="evidence" value="ECO:0007669"/>
    <property type="project" value="UniProtKB-SubCell"/>
</dbReference>
<organism evidence="7 8">
    <name type="scientific">Capsella rubella</name>
    <dbReference type="NCBI Taxonomy" id="81985"/>
    <lineage>
        <taxon>Eukaryota</taxon>
        <taxon>Viridiplantae</taxon>
        <taxon>Streptophyta</taxon>
        <taxon>Embryophyta</taxon>
        <taxon>Tracheophyta</taxon>
        <taxon>Spermatophyta</taxon>
        <taxon>Magnoliopsida</taxon>
        <taxon>eudicotyledons</taxon>
        <taxon>Gunneridae</taxon>
        <taxon>Pentapetalae</taxon>
        <taxon>rosids</taxon>
        <taxon>malvids</taxon>
        <taxon>Brassicales</taxon>
        <taxon>Brassicaceae</taxon>
        <taxon>Camelineae</taxon>
        <taxon>Capsella</taxon>
    </lineage>
</organism>